<dbReference type="STRING" id="980251.GCA_001642875_04568"/>
<dbReference type="InterPro" id="IPR001482">
    <property type="entry name" value="T2SS/T4SS_dom"/>
</dbReference>
<dbReference type="EMBL" id="CP042912">
    <property type="protein sequence ID" value="QEG20414.1"/>
    <property type="molecule type" value="Genomic_DNA"/>
</dbReference>
<dbReference type="Proteomes" id="UP000322214">
    <property type="component" value="Chromosome"/>
</dbReference>
<evidence type="ECO:0000313" key="8">
    <source>
        <dbReference type="Proteomes" id="UP000322214"/>
    </source>
</evidence>
<feature type="domain" description="Bacterial type II secretion system protein E" evidence="5">
    <location>
        <begin position="246"/>
        <end position="614"/>
    </location>
</feature>
<dbReference type="Gene3D" id="3.30.450.90">
    <property type="match status" value="1"/>
</dbReference>
<dbReference type="PANTHER" id="PTHR30258">
    <property type="entry name" value="TYPE II SECRETION SYSTEM PROTEIN GSPE-RELATED"/>
    <property type="match status" value="1"/>
</dbReference>
<dbReference type="CDD" id="cd00293">
    <property type="entry name" value="USP-like"/>
    <property type="match status" value="1"/>
</dbReference>
<dbReference type="PANTHER" id="PTHR30258:SF2">
    <property type="entry name" value="COMG OPERON PROTEIN 1"/>
    <property type="match status" value="1"/>
</dbReference>
<evidence type="ECO:0000256" key="2">
    <source>
        <dbReference type="ARBA" id="ARBA00008791"/>
    </source>
</evidence>
<evidence type="ECO:0000313" key="7">
    <source>
        <dbReference type="EMBL" id="QEG20414.1"/>
    </source>
</evidence>
<keyword evidence="8" id="KW-1185">Reference proteome</keyword>
<dbReference type="SUPFAM" id="SSF52402">
    <property type="entry name" value="Adenine nucleotide alpha hydrolases-like"/>
    <property type="match status" value="1"/>
</dbReference>
<evidence type="ECO:0000256" key="1">
    <source>
        <dbReference type="ARBA" id="ARBA00006611"/>
    </source>
</evidence>
<evidence type="ECO:0000256" key="4">
    <source>
        <dbReference type="ARBA" id="ARBA00022840"/>
    </source>
</evidence>
<evidence type="ECO:0000259" key="6">
    <source>
        <dbReference type="Pfam" id="PF00582"/>
    </source>
</evidence>
<dbReference type="InterPro" id="IPR006015">
    <property type="entry name" value="Universal_stress_UspA"/>
</dbReference>
<accession>A0A5B9P2P2</accession>
<dbReference type="InterPro" id="IPR027417">
    <property type="entry name" value="P-loop_NTPase"/>
</dbReference>
<protein>
    <submittedName>
        <fullName evidence="7">Type II secretion system protein E</fullName>
    </submittedName>
</protein>
<reference evidence="7 8" key="1">
    <citation type="submission" date="2019-08" db="EMBL/GenBank/DDBJ databases">
        <title>Deep-cultivation of Planctomycetes and their phenomic and genomic characterization uncovers novel biology.</title>
        <authorList>
            <person name="Wiegand S."/>
            <person name="Jogler M."/>
            <person name="Boedeker C."/>
            <person name="Pinto D."/>
            <person name="Vollmers J."/>
            <person name="Rivas-Marin E."/>
            <person name="Kohn T."/>
            <person name="Peeters S.H."/>
            <person name="Heuer A."/>
            <person name="Rast P."/>
            <person name="Oberbeckmann S."/>
            <person name="Bunk B."/>
            <person name="Jeske O."/>
            <person name="Meyerdierks A."/>
            <person name="Storesund J.E."/>
            <person name="Kallscheuer N."/>
            <person name="Luecker S."/>
            <person name="Lage O.M."/>
            <person name="Pohl T."/>
            <person name="Merkel B.J."/>
            <person name="Hornburger P."/>
            <person name="Mueller R.-W."/>
            <person name="Bruemmer F."/>
            <person name="Labrenz M."/>
            <person name="Spormann A.M."/>
            <person name="Op den Camp H."/>
            <person name="Overmann J."/>
            <person name="Amann R."/>
            <person name="Jetten M.S.M."/>
            <person name="Mascher T."/>
            <person name="Medema M.H."/>
            <person name="Devos D.P."/>
            <person name="Kaster A.-K."/>
            <person name="Ovreas L."/>
            <person name="Rohde M."/>
            <person name="Galperin M.Y."/>
            <person name="Jogler C."/>
        </authorList>
    </citation>
    <scope>NUCLEOTIDE SEQUENCE [LARGE SCALE GENOMIC DNA]</scope>
    <source>
        <strain evidence="7 8">FC18</strain>
    </source>
</reference>
<dbReference type="PRINTS" id="PR01438">
    <property type="entry name" value="UNVRSLSTRESS"/>
</dbReference>
<organism evidence="7 8">
    <name type="scientific">Mariniblastus fucicola</name>
    <dbReference type="NCBI Taxonomy" id="980251"/>
    <lineage>
        <taxon>Bacteria</taxon>
        <taxon>Pseudomonadati</taxon>
        <taxon>Planctomycetota</taxon>
        <taxon>Planctomycetia</taxon>
        <taxon>Pirellulales</taxon>
        <taxon>Pirellulaceae</taxon>
        <taxon>Mariniblastus</taxon>
    </lineage>
</organism>
<dbReference type="InterPro" id="IPR014729">
    <property type="entry name" value="Rossmann-like_a/b/a_fold"/>
</dbReference>
<feature type="domain" description="UspA" evidence="6">
    <location>
        <begin position="23"/>
        <end position="147"/>
    </location>
</feature>
<comment type="similarity">
    <text evidence="2">Belongs to the universal stress protein A family.</text>
</comment>
<dbReference type="AlphaFoldDB" id="A0A5B9P2P2"/>
<keyword evidence="4" id="KW-0067">ATP-binding</keyword>
<dbReference type="Pfam" id="PF00582">
    <property type="entry name" value="Usp"/>
    <property type="match status" value="1"/>
</dbReference>
<dbReference type="SUPFAM" id="SSF52540">
    <property type="entry name" value="P-loop containing nucleoside triphosphate hydrolases"/>
    <property type="match status" value="1"/>
</dbReference>
<evidence type="ECO:0000256" key="3">
    <source>
        <dbReference type="ARBA" id="ARBA00022741"/>
    </source>
</evidence>
<dbReference type="CDD" id="cd01129">
    <property type="entry name" value="PulE-GspE-like"/>
    <property type="match status" value="1"/>
</dbReference>
<dbReference type="GO" id="GO:0005524">
    <property type="term" value="F:ATP binding"/>
    <property type="evidence" value="ECO:0007669"/>
    <property type="project" value="UniProtKB-KW"/>
</dbReference>
<evidence type="ECO:0000259" key="5">
    <source>
        <dbReference type="Pfam" id="PF00437"/>
    </source>
</evidence>
<dbReference type="Gene3D" id="3.40.50.300">
    <property type="entry name" value="P-loop containing nucleotide triphosphate hydrolases"/>
    <property type="match status" value="1"/>
</dbReference>
<name>A0A5B9P2P2_9BACT</name>
<comment type="similarity">
    <text evidence="1">Belongs to the GSP E family.</text>
</comment>
<dbReference type="Gene3D" id="3.40.50.620">
    <property type="entry name" value="HUPs"/>
    <property type="match status" value="1"/>
</dbReference>
<keyword evidence="3" id="KW-0547">Nucleotide-binding</keyword>
<proteinExistence type="inferred from homology"/>
<dbReference type="GO" id="GO:0016887">
    <property type="term" value="F:ATP hydrolysis activity"/>
    <property type="evidence" value="ECO:0007669"/>
    <property type="project" value="TreeGrafter"/>
</dbReference>
<sequence length="624" mass="67424">MSSDGGIAKLEPPLPGIAMSKPKNVLVPTDFSPNSAQAVQYACDVARESKANLHLVHVGKATADASAKERTLNQISASIDADSELALTTHKTVLLGSPAKAITDYARSHDVDLIVMGTHGRTGWAHLSMGSVAESVLRDSPCPVTVLGPHDGENTTVTDAMGVISDLIGDGMQKSKDEGHAAMAKALIAHLRVPSTTAILMVDDLEHRNWIEWKDGTWTAVAGEDLTDTVEPFEVNMQPESQAVDLIKRAYKLRATDIHIDPLWDNEFRIRFRIDGQIHEYCRLDHSVGEHMINQYKSMARLDLADPFHAHEGRVSLPNSLRGIEVRFSSAPVAEGQAAALRLLDPQKVMRPLSELGLSTEDLGNVESMLQAGEGLVLSTGPTGSGKTTTVYSMLESISQSPRNIVSIEDPVELTVPFIRQVAVDVKHDLTMSRGLRTLLRMDPDVIFLGEIRDPDTAEISMRAAASGKYVFSTLHTRDVAGTVMALVDLGLNRSSIAANLTGIINQRLVKTLCSRCKEAVPASDAAKAAFTEMNLPEPDVLFESSGCAACLGRGFRGRTGVFETCVVDESLRNSIVQCKDSGELVSVLKERGLRSLRVDALSKASEGLISLKAANSVRWANQI</sequence>
<dbReference type="Pfam" id="PF00437">
    <property type="entry name" value="T2SSE"/>
    <property type="match status" value="1"/>
</dbReference>
<dbReference type="GO" id="GO:0005886">
    <property type="term" value="C:plasma membrane"/>
    <property type="evidence" value="ECO:0007669"/>
    <property type="project" value="TreeGrafter"/>
</dbReference>
<dbReference type="KEGG" id="mff:MFFC18_02620"/>
<dbReference type="InterPro" id="IPR006016">
    <property type="entry name" value="UspA"/>
</dbReference>
<gene>
    <name evidence="7" type="primary">epsE_1</name>
    <name evidence="7" type="ORF">MFFC18_02620</name>
</gene>